<dbReference type="AlphaFoldDB" id="A0A507DK24"/>
<dbReference type="InterPro" id="IPR046938">
    <property type="entry name" value="DNA_clamp_sf"/>
</dbReference>
<feature type="compositionally biased region" description="Low complexity" evidence="1">
    <location>
        <begin position="335"/>
        <end position="346"/>
    </location>
</feature>
<keyword evidence="4" id="KW-1185">Reference proteome</keyword>
<reference evidence="4 5" key="1">
    <citation type="journal article" date="2019" name="Sci. Rep.">
        <title>Comparative genomics of chytrid fungi reveal insights into the obligate biotrophic and pathogenic lifestyle of Synchytrium endobioticum.</title>
        <authorList>
            <person name="van de Vossenberg B.T.L.H."/>
            <person name="Warris S."/>
            <person name="Nguyen H.D.T."/>
            <person name="van Gent-Pelzer M.P.E."/>
            <person name="Joly D.L."/>
            <person name="van de Geest H.C."/>
            <person name="Bonants P.J.M."/>
            <person name="Smith D.S."/>
            <person name="Levesque C.A."/>
            <person name="van der Lee T.A.J."/>
        </authorList>
    </citation>
    <scope>NUCLEOTIDE SEQUENCE [LARGE SCALE GENOMIC DNA]</scope>
    <source>
        <strain evidence="2 5">LEV6574</strain>
        <strain evidence="3 4">MB42</strain>
    </source>
</reference>
<feature type="compositionally biased region" description="Polar residues" evidence="1">
    <location>
        <begin position="495"/>
        <end position="507"/>
    </location>
</feature>
<feature type="compositionally biased region" description="Polar residues" evidence="1">
    <location>
        <begin position="314"/>
        <end position="332"/>
    </location>
</feature>
<evidence type="ECO:0008006" key="6">
    <source>
        <dbReference type="Google" id="ProtNLM"/>
    </source>
</evidence>
<dbReference type="Gene3D" id="3.70.10.10">
    <property type="match status" value="1"/>
</dbReference>
<dbReference type="GO" id="GO:0071479">
    <property type="term" value="P:cellular response to ionizing radiation"/>
    <property type="evidence" value="ECO:0007669"/>
    <property type="project" value="TreeGrafter"/>
</dbReference>
<dbReference type="InterPro" id="IPR007268">
    <property type="entry name" value="Rad9/Ddc1"/>
</dbReference>
<dbReference type="PANTHER" id="PTHR15237">
    <property type="entry name" value="DNA REPAIR PROTEIN RAD9"/>
    <property type="match status" value="1"/>
</dbReference>
<comment type="caution">
    <text evidence="3">The sequence shown here is derived from an EMBL/GenBank/DDBJ whole genome shotgun (WGS) entry which is preliminary data.</text>
</comment>
<feature type="region of interest" description="Disordered" evidence="1">
    <location>
        <begin position="313"/>
        <end position="440"/>
    </location>
</feature>
<dbReference type="GO" id="GO:0006281">
    <property type="term" value="P:DNA repair"/>
    <property type="evidence" value="ECO:0007669"/>
    <property type="project" value="TreeGrafter"/>
</dbReference>
<dbReference type="EMBL" id="QEAN01000047">
    <property type="protein sequence ID" value="TPX51973.1"/>
    <property type="molecule type" value="Genomic_DNA"/>
</dbReference>
<dbReference type="GO" id="GO:0000076">
    <property type="term" value="P:DNA replication checkpoint signaling"/>
    <property type="evidence" value="ECO:0007669"/>
    <property type="project" value="TreeGrafter"/>
</dbReference>
<dbReference type="VEuPathDB" id="FungiDB:SeMB42_g01748"/>
<dbReference type="Proteomes" id="UP000320475">
    <property type="component" value="Unassembled WGS sequence"/>
</dbReference>
<feature type="region of interest" description="Disordered" evidence="1">
    <location>
        <begin position="495"/>
        <end position="599"/>
    </location>
</feature>
<accession>A0A507DK24</accession>
<dbReference type="EMBL" id="QEAM01000178">
    <property type="protein sequence ID" value="TPX44527.1"/>
    <property type="molecule type" value="Genomic_DNA"/>
</dbReference>
<evidence type="ECO:0000313" key="5">
    <source>
        <dbReference type="Proteomes" id="UP000320475"/>
    </source>
</evidence>
<organism evidence="3 4">
    <name type="scientific">Synchytrium endobioticum</name>
    <dbReference type="NCBI Taxonomy" id="286115"/>
    <lineage>
        <taxon>Eukaryota</taxon>
        <taxon>Fungi</taxon>
        <taxon>Fungi incertae sedis</taxon>
        <taxon>Chytridiomycota</taxon>
        <taxon>Chytridiomycota incertae sedis</taxon>
        <taxon>Chytridiomycetes</taxon>
        <taxon>Synchytriales</taxon>
        <taxon>Synchytriaceae</taxon>
        <taxon>Synchytrium</taxon>
    </lineage>
</organism>
<sequence>MECVLTSAALKPFSKFLTCLSRIGDDLQIEAAEKRVQLWTVNSSRSAYCLFTLADGFFVKLAIHNPPTHRLHANGVNGVNGNGPTGTSPRTVSCKLLLKPFMNIFKGRHNLETVQKCKITLHHPDSTQQQLHHHQVSPDNDRLIVQLLCKHGVIKTHKLNYQLAPDSQKALYTKEACRHKLVVPSKMLGDLLTHFGTNLEEVTLKADGAMLQLKSFTEDAMPAGGNALNHRTDDAPRRLQTELNIDPDDFDTYEIQNEAEVTFGLKELKAIISFAEGADEALSAHFDQKGSPIIFSASATNFFEADLVLATMSGDDNSTPGSQARPPQSNRPGVQPQTNQLQQNQQHLRHSPQQRTQHLQARTSPIPPNDDNDGAMAHNVPSPPPPHINNNDHSGRTPVNESLAQQRYSQHPIQPPPRLLASHQRPPRPPSPQIHHNSNNTFAQFDGMISRAPNTNIPTHQPPQMQQEADFHEEYFDQDLDDFLVGEHSYLEVMSSNNNGSVDQRNGYNDGKPKQPGSAMDGDDDEEIPPSPPRGPHVDGLLKRLEVIRGLYPLSSQPPKPLRPVVPLIRNTDQPDDDDEEVPPTLLPLQRISTRGPHS</sequence>
<feature type="compositionally biased region" description="Basic and acidic residues" evidence="1">
    <location>
        <begin position="536"/>
        <end position="547"/>
    </location>
</feature>
<evidence type="ECO:0000313" key="4">
    <source>
        <dbReference type="Proteomes" id="UP000317494"/>
    </source>
</evidence>
<evidence type="ECO:0000313" key="3">
    <source>
        <dbReference type="EMBL" id="TPX51973.1"/>
    </source>
</evidence>
<dbReference type="SUPFAM" id="SSF55979">
    <property type="entry name" value="DNA clamp"/>
    <property type="match status" value="1"/>
</dbReference>
<dbReference type="GO" id="GO:0030896">
    <property type="term" value="C:checkpoint clamp complex"/>
    <property type="evidence" value="ECO:0007669"/>
    <property type="project" value="InterPro"/>
</dbReference>
<name>A0A507DK24_9FUNG</name>
<dbReference type="Pfam" id="PF04139">
    <property type="entry name" value="Rad9"/>
    <property type="match status" value="1"/>
</dbReference>
<dbReference type="Proteomes" id="UP000317494">
    <property type="component" value="Unassembled WGS sequence"/>
</dbReference>
<dbReference type="OrthoDB" id="60092at2759"/>
<protein>
    <recommendedName>
        <fullName evidence="6">DNA repair protein rad9</fullName>
    </recommendedName>
</protein>
<dbReference type="GO" id="GO:0031573">
    <property type="term" value="P:mitotic intra-S DNA damage checkpoint signaling"/>
    <property type="evidence" value="ECO:0007669"/>
    <property type="project" value="TreeGrafter"/>
</dbReference>
<evidence type="ECO:0000256" key="1">
    <source>
        <dbReference type="SAM" id="MobiDB-lite"/>
    </source>
</evidence>
<proteinExistence type="predicted"/>
<gene>
    <name evidence="2" type="ORF">SeLEV6574_g04439</name>
    <name evidence="3" type="ORF">SeMB42_g01748</name>
</gene>
<dbReference type="PANTHER" id="PTHR15237:SF0">
    <property type="entry name" value="CELL CYCLE CHECKPOINT CONTROL PROTEIN"/>
    <property type="match status" value="1"/>
</dbReference>
<feature type="compositionally biased region" description="Polar residues" evidence="1">
    <location>
        <begin position="388"/>
        <end position="412"/>
    </location>
</feature>
<dbReference type="STRING" id="286115.A0A507DK24"/>
<evidence type="ECO:0000313" key="2">
    <source>
        <dbReference type="EMBL" id="TPX44527.1"/>
    </source>
</evidence>
<feature type="compositionally biased region" description="Polar residues" evidence="1">
    <location>
        <begin position="353"/>
        <end position="363"/>
    </location>
</feature>